<dbReference type="Proteomes" id="UP000311919">
    <property type="component" value="Unassembled WGS sequence"/>
</dbReference>
<accession>A0A4Z2D8P9</accession>
<sequence>MAAVTEDFPMEVEQVTVTVDEVSSRVESVTSSTEERVVSEAVGLEEAVYDVGEVKQVKAETRATTDDAADSGVVTSTMPSLSDVVSVEEVPSEQVTEVGDTVTEKADEVIVQEGKESLSQTMDWVSEGVDELEGFDHPDNVCVVEQPSEIGLAVSGRPIEVNTLEEVLVKEAVVDKVPVEVETVPVSVVSEGAVEVTDVESTVAVTEESGTVAEQETLVVEQLVESKTMATVKKDERVVQEMEKEPVPETIDWVSEDVVELKESDSPDSARVVEEPSEIGVAVPERRVEMETTELIPVREAVVDETPVETETVSVSVVSEREVEVASERSMAAVTEDFPMEVEQVTVTVDEVSSRVESVTSSTEERVVSEAVGLEEAVYDVGEVKQVKAETRATTDDAADSGVVTSTMPSLSDVVSVEEVPSEASYLYVHKHSAQP</sequence>
<gene>
    <name evidence="2" type="ORF">EWB00_003322</name>
</gene>
<protein>
    <submittedName>
        <fullName evidence="2">Myosin-binding protein-related</fullName>
    </submittedName>
</protein>
<dbReference type="AlphaFoldDB" id="A0A4Z2D8P9"/>
<reference evidence="2 3" key="1">
    <citation type="submission" date="2019-03" db="EMBL/GenBank/DDBJ databases">
        <title>An improved genome assembly of the fluke Schistosoma japonicum.</title>
        <authorList>
            <person name="Hu W."/>
            <person name="Luo F."/>
            <person name="Yin M."/>
            <person name="Mo X."/>
            <person name="Sun C."/>
            <person name="Wu Q."/>
            <person name="Zhu B."/>
            <person name="Xiang M."/>
            <person name="Wang J."/>
            <person name="Wang Y."/>
            <person name="Zhang T."/>
            <person name="Xu B."/>
            <person name="Zheng H."/>
            <person name="Feng Z."/>
        </authorList>
    </citation>
    <scope>NUCLEOTIDE SEQUENCE [LARGE SCALE GENOMIC DNA]</scope>
    <source>
        <strain evidence="2">HuSjv2</strain>
        <tissue evidence="2">Worms</tissue>
    </source>
</reference>
<name>A0A4Z2D8P9_SCHJA</name>
<feature type="region of interest" description="Disordered" evidence="1">
    <location>
        <begin position="390"/>
        <end position="412"/>
    </location>
</feature>
<proteinExistence type="predicted"/>
<evidence type="ECO:0000256" key="1">
    <source>
        <dbReference type="SAM" id="MobiDB-lite"/>
    </source>
</evidence>
<dbReference type="EMBL" id="SKCS01000206">
    <property type="protein sequence ID" value="TNN12863.1"/>
    <property type="molecule type" value="Genomic_DNA"/>
</dbReference>
<evidence type="ECO:0000313" key="3">
    <source>
        <dbReference type="Proteomes" id="UP000311919"/>
    </source>
</evidence>
<organism evidence="2 3">
    <name type="scientific">Schistosoma japonicum</name>
    <name type="common">Blood fluke</name>
    <dbReference type="NCBI Taxonomy" id="6182"/>
    <lineage>
        <taxon>Eukaryota</taxon>
        <taxon>Metazoa</taxon>
        <taxon>Spiralia</taxon>
        <taxon>Lophotrochozoa</taxon>
        <taxon>Platyhelminthes</taxon>
        <taxon>Trematoda</taxon>
        <taxon>Digenea</taxon>
        <taxon>Strigeidida</taxon>
        <taxon>Schistosomatoidea</taxon>
        <taxon>Schistosomatidae</taxon>
        <taxon>Schistosoma</taxon>
    </lineage>
</organism>
<keyword evidence="3" id="KW-1185">Reference proteome</keyword>
<comment type="caution">
    <text evidence="2">The sequence shown here is derived from an EMBL/GenBank/DDBJ whole genome shotgun (WGS) entry which is preliminary data.</text>
</comment>
<evidence type="ECO:0000313" key="2">
    <source>
        <dbReference type="EMBL" id="TNN12863.1"/>
    </source>
</evidence>